<dbReference type="InterPro" id="IPR013155">
    <property type="entry name" value="M/V/L/I-tRNA-synth_anticd-bd"/>
</dbReference>
<dbReference type="GO" id="GO:0006438">
    <property type="term" value="P:valyl-tRNA aminoacylation"/>
    <property type="evidence" value="ECO:0007669"/>
    <property type="project" value="InterPro"/>
</dbReference>
<gene>
    <name evidence="14" type="primary">VARS1</name>
</gene>
<dbReference type="InterPro" id="IPR001412">
    <property type="entry name" value="aa-tRNA-synth_I_CS"/>
</dbReference>
<dbReference type="Gene3D" id="3.40.50.620">
    <property type="entry name" value="HUPs"/>
    <property type="match status" value="2"/>
</dbReference>
<evidence type="ECO:0000256" key="6">
    <source>
        <dbReference type="ARBA" id="ARBA00022917"/>
    </source>
</evidence>
<organism evidence="14 15">
    <name type="scientific">Strigops habroptila</name>
    <name type="common">Kakapo</name>
    <dbReference type="NCBI Taxonomy" id="2489341"/>
    <lineage>
        <taxon>Eukaryota</taxon>
        <taxon>Metazoa</taxon>
        <taxon>Chordata</taxon>
        <taxon>Craniata</taxon>
        <taxon>Vertebrata</taxon>
        <taxon>Euteleostomi</taxon>
        <taxon>Archelosauria</taxon>
        <taxon>Archosauria</taxon>
        <taxon>Dinosauria</taxon>
        <taxon>Saurischia</taxon>
        <taxon>Theropoda</taxon>
        <taxon>Coelurosauria</taxon>
        <taxon>Aves</taxon>
        <taxon>Neognathae</taxon>
        <taxon>Neoaves</taxon>
        <taxon>Telluraves</taxon>
        <taxon>Australaves</taxon>
        <taxon>Psittaciformes</taxon>
        <taxon>Psittacidae</taxon>
        <taxon>Strigops</taxon>
    </lineage>
</organism>
<dbReference type="SUPFAM" id="SSF52374">
    <property type="entry name" value="Nucleotidylyl transferase"/>
    <property type="match status" value="1"/>
</dbReference>
<dbReference type="InterPro" id="IPR014729">
    <property type="entry name" value="Rossmann-like_a/b/a_fold"/>
</dbReference>
<dbReference type="NCBIfam" id="NF004349">
    <property type="entry name" value="PRK05729.1"/>
    <property type="match status" value="1"/>
</dbReference>
<dbReference type="InterPro" id="IPR009008">
    <property type="entry name" value="Val/Leu/Ile-tRNA-synth_edit"/>
</dbReference>
<proteinExistence type="inferred from homology"/>
<feature type="domain" description="Aminoacyl-tRNA synthetase class Ia" evidence="12">
    <location>
        <begin position="211"/>
        <end position="841"/>
    </location>
</feature>
<dbReference type="AlphaFoldDB" id="A0A672U770"/>
<feature type="compositionally biased region" description="Pro residues" evidence="11">
    <location>
        <begin position="170"/>
        <end position="189"/>
    </location>
</feature>
<dbReference type="NCBIfam" id="TIGR00422">
    <property type="entry name" value="valS"/>
    <property type="match status" value="1"/>
</dbReference>
<evidence type="ECO:0000256" key="7">
    <source>
        <dbReference type="ARBA" id="ARBA00023146"/>
    </source>
</evidence>
<dbReference type="InterPro" id="IPR033705">
    <property type="entry name" value="Anticodon_Ia_Val"/>
</dbReference>
<dbReference type="SUPFAM" id="SSF47323">
    <property type="entry name" value="Anticodon-binding domain of a subclass of class I aminoacyl-tRNA synthetases"/>
    <property type="match status" value="1"/>
</dbReference>
<evidence type="ECO:0000256" key="11">
    <source>
        <dbReference type="SAM" id="MobiDB-lite"/>
    </source>
</evidence>
<feature type="domain" description="Methionyl/Valyl/Leucyl/Isoleucyl-tRNA synthetase anticodon-binding" evidence="13">
    <location>
        <begin position="886"/>
        <end position="931"/>
    </location>
</feature>
<sequence length="1000" mass="111361">APRPCPTAPAPQHSPPAQPHSTAPQPLPHSPATQPCPTAQHSTALPHSPSHILYPISCPTPYMLHPMSHTPHPAPRTPPPAPRPHVRVSLSKVLDAATVSTIPNVCRWFETCVGLPQFRAVLGDVGLCPAVGQAAMGQAAPPPAKSAAQLKKEAKKREKLEKFQQKQEKIPPPPTPHPRPSAPPLTPHPRPTDVSVPLPPSYSPRYVEAAWYSWWEREGFFKPEYGRGRVSAPNPRGVFMMCVPPPNVTGALHLGHALTSAIQDSLARWQRMRGLTTLWSPGCDHAGIATQVVVERRLWRTRRLTRHQLGRERFLQEVWAWKHEKGDRIYQQLRQLGASMDWDRACFTMDPKMSRAVCEAFVRLHEQGLIYRSTRMVHWSCALRSAISDIEVEKRELPGRTLLRVPGYEEPVEFGVLVAFAYPLEGGEEGQEVVVATTRLETMLGDVAVAVHPEDPRYTHLRGRSVLHPFTGQRLPVLHDPFVDPQFGTGAVKVTPGHDATDLDVGQRHGLPCPCVLDDEGRLCGVPPPFLGMPRFRARAAVMEALKERGLFRGVTENPMVVPICSRSGDVLEPVQRPQWFLRCSALAAAAAGVVRGGELRLRPPAHTRTWLQWMDNIRDWCISRQLWWGHRIPAYFVTIDDPSVPPGKDGDGKFWVSGRTEDEARAKAAKRFRVPPEKVTLRQDEDVLDTWFSSGLFPFSIFGWPEPSEDLDVFYPGTLLETGHDILFFWVARMVMLGLALTGRLPFREVYLHAIVRDAHGRKMSKSLGNVIDPLDVIHGISLQGLHEQLENSNLEPAELERAREGQKRDFPNGIPECGTDALRFALCAYTAQGRDINLDVMRVLGYRHFCNKVWNGARFVLQALGGGYRPPPDHQVRGRPGLADRWVRSRLSRAVGAVGAAMEEFDFPGATTAVHRFWLYELCDVYLVRGRTRGGTGGCGAGGVGYDSWGMGYMGCGVWDGGYGIWIWHIAVMGYGVWDVGYGVWDVSCGIWGMGYRI</sequence>
<dbReference type="Ensembl" id="ENSSHBT00005012039.1">
    <property type="protein sequence ID" value="ENSSHBP00005010013.1"/>
    <property type="gene ID" value="ENSSHBG00005007980.1"/>
</dbReference>
<dbReference type="Pfam" id="PF08264">
    <property type="entry name" value="Anticodon_1"/>
    <property type="match status" value="1"/>
</dbReference>
<dbReference type="FunFam" id="3.40.50.620:FF:000119">
    <property type="entry name" value="Putative valine--tRNA ligase-like"/>
    <property type="match status" value="1"/>
</dbReference>
<dbReference type="OMA" id="LDTWMDS"/>
<evidence type="ECO:0000256" key="10">
    <source>
        <dbReference type="RuleBase" id="RU363035"/>
    </source>
</evidence>
<accession>A0A672U770</accession>
<dbReference type="PRINTS" id="PR00986">
    <property type="entry name" value="TRNASYNTHVAL"/>
</dbReference>
<feature type="region of interest" description="Disordered" evidence="11">
    <location>
        <begin position="136"/>
        <end position="198"/>
    </location>
</feature>
<feature type="compositionally biased region" description="Pro residues" evidence="11">
    <location>
        <begin position="1"/>
        <end position="18"/>
    </location>
</feature>
<dbReference type="InParanoid" id="A0A672U770"/>
<evidence type="ECO:0000256" key="4">
    <source>
        <dbReference type="ARBA" id="ARBA00022741"/>
    </source>
</evidence>
<dbReference type="GO" id="GO:0004832">
    <property type="term" value="F:valine-tRNA ligase activity"/>
    <property type="evidence" value="ECO:0007669"/>
    <property type="project" value="UniProtKB-EC"/>
</dbReference>
<keyword evidence="5 10" id="KW-0067">ATP-binding</keyword>
<dbReference type="CDD" id="cd00817">
    <property type="entry name" value="ValRS_core"/>
    <property type="match status" value="1"/>
</dbReference>
<dbReference type="InterPro" id="IPR002303">
    <property type="entry name" value="Valyl-tRNA_ligase"/>
</dbReference>
<keyword evidence="4 10" id="KW-0547">Nucleotide-binding</keyword>
<evidence type="ECO:0000256" key="3">
    <source>
        <dbReference type="ARBA" id="ARBA00022598"/>
    </source>
</evidence>
<dbReference type="Gene3D" id="1.10.730.10">
    <property type="entry name" value="Isoleucyl-tRNA Synthetase, Domain 1"/>
    <property type="match status" value="1"/>
</dbReference>
<dbReference type="FunFam" id="3.90.740.10:FF:000005">
    <property type="entry name" value="Valine--tRNA ligase, mitochondrial"/>
    <property type="match status" value="1"/>
</dbReference>
<dbReference type="SUPFAM" id="SSF50677">
    <property type="entry name" value="ValRS/IleRS/LeuRS editing domain"/>
    <property type="match status" value="1"/>
</dbReference>
<dbReference type="Gene3D" id="1.20.1050.10">
    <property type="match status" value="1"/>
</dbReference>
<dbReference type="FunFam" id="3.40.50.620:FF:000020">
    <property type="entry name" value="Valine--tRNA ligase, mitochondrial"/>
    <property type="match status" value="1"/>
</dbReference>
<evidence type="ECO:0000256" key="9">
    <source>
        <dbReference type="ARBA" id="ARBA00047552"/>
    </source>
</evidence>
<feature type="region of interest" description="Disordered" evidence="11">
    <location>
        <begin position="1"/>
        <end position="44"/>
    </location>
</feature>
<evidence type="ECO:0000313" key="14">
    <source>
        <dbReference type="Ensembl" id="ENSSHBP00005010013.1"/>
    </source>
</evidence>
<dbReference type="CDD" id="cd07962">
    <property type="entry name" value="Anticodon_Ia_Val"/>
    <property type="match status" value="1"/>
</dbReference>
<dbReference type="GO" id="GO:0005524">
    <property type="term" value="F:ATP binding"/>
    <property type="evidence" value="ECO:0007669"/>
    <property type="project" value="UniProtKB-KW"/>
</dbReference>
<keyword evidence="15" id="KW-1185">Reference proteome</keyword>
<dbReference type="GeneTree" id="ENSGT00940000157775"/>
<feature type="compositionally biased region" description="Polar residues" evidence="11">
    <location>
        <begin position="31"/>
        <end position="44"/>
    </location>
</feature>
<reference evidence="14" key="2">
    <citation type="submission" date="2025-09" db="UniProtKB">
        <authorList>
            <consortium name="Ensembl"/>
        </authorList>
    </citation>
    <scope>IDENTIFICATION</scope>
</reference>
<dbReference type="Pfam" id="PF00133">
    <property type="entry name" value="tRNA-synt_1"/>
    <property type="match status" value="1"/>
</dbReference>
<keyword evidence="7 10" id="KW-0030">Aminoacyl-tRNA synthetase</keyword>
<feature type="compositionally biased region" description="Basic and acidic residues" evidence="11">
    <location>
        <begin position="150"/>
        <end position="169"/>
    </location>
</feature>
<evidence type="ECO:0000256" key="1">
    <source>
        <dbReference type="ARBA" id="ARBA00005594"/>
    </source>
</evidence>
<name>A0A672U770_STRHB</name>
<dbReference type="PANTHER" id="PTHR11946:SF109">
    <property type="entry name" value="VALINE--TRNA LIGASE"/>
    <property type="match status" value="1"/>
</dbReference>
<comment type="similarity">
    <text evidence="1 10">Belongs to the class-I aminoacyl-tRNA synthetase family.</text>
</comment>
<dbReference type="InterPro" id="IPR002300">
    <property type="entry name" value="aa-tRNA-synth_Ia"/>
</dbReference>
<keyword evidence="6 10" id="KW-0648">Protein biosynthesis</keyword>
<evidence type="ECO:0000256" key="2">
    <source>
        <dbReference type="ARBA" id="ARBA00013169"/>
    </source>
</evidence>
<evidence type="ECO:0000256" key="5">
    <source>
        <dbReference type="ARBA" id="ARBA00022840"/>
    </source>
</evidence>
<dbReference type="Gene3D" id="3.90.740.10">
    <property type="entry name" value="Valyl/Leucyl/Isoleucyl-tRNA synthetase, editing domain"/>
    <property type="match status" value="1"/>
</dbReference>
<evidence type="ECO:0000256" key="8">
    <source>
        <dbReference type="ARBA" id="ARBA00029936"/>
    </source>
</evidence>
<dbReference type="PANTHER" id="PTHR11946">
    <property type="entry name" value="VALYL-TRNA SYNTHETASES"/>
    <property type="match status" value="1"/>
</dbReference>
<dbReference type="PROSITE" id="PS00178">
    <property type="entry name" value="AA_TRNA_LIGASE_I"/>
    <property type="match status" value="1"/>
</dbReference>
<protein>
    <recommendedName>
        <fullName evidence="2">valine--tRNA ligase</fullName>
        <ecNumber evidence="2">6.1.1.9</ecNumber>
    </recommendedName>
    <alternativeName>
        <fullName evidence="8">Valyl-tRNA synthetase</fullName>
    </alternativeName>
</protein>
<dbReference type="GO" id="GO:0005783">
    <property type="term" value="C:endoplasmic reticulum"/>
    <property type="evidence" value="ECO:0007669"/>
    <property type="project" value="Ensembl"/>
</dbReference>
<evidence type="ECO:0000259" key="12">
    <source>
        <dbReference type="Pfam" id="PF00133"/>
    </source>
</evidence>
<dbReference type="InterPro" id="IPR009080">
    <property type="entry name" value="tRNAsynth_Ia_anticodon-bd"/>
</dbReference>
<keyword evidence="3 10" id="KW-0436">Ligase</keyword>
<comment type="catalytic activity">
    <reaction evidence="9">
        <text>tRNA(Val) + L-valine + ATP = L-valyl-tRNA(Val) + AMP + diphosphate</text>
        <dbReference type="Rhea" id="RHEA:10704"/>
        <dbReference type="Rhea" id="RHEA-COMP:9672"/>
        <dbReference type="Rhea" id="RHEA-COMP:9708"/>
        <dbReference type="ChEBI" id="CHEBI:30616"/>
        <dbReference type="ChEBI" id="CHEBI:33019"/>
        <dbReference type="ChEBI" id="CHEBI:57762"/>
        <dbReference type="ChEBI" id="CHEBI:78442"/>
        <dbReference type="ChEBI" id="CHEBI:78537"/>
        <dbReference type="ChEBI" id="CHEBI:456215"/>
        <dbReference type="EC" id="6.1.1.9"/>
    </reaction>
</comment>
<feature type="compositionally biased region" description="Low complexity" evidence="11">
    <location>
        <begin position="136"/>
        <end position="149"/>
    </location>
</feature>
<dbReference type="Proteomes" id="UP000472266">
    <property type="component" value="Unplaced"/>
</dbReference>
<dbReference type="GO" id="GO:0005829">
    <property type="term" value="C:cytosol"/>
    <property type="evidence" value="ECO:0007669"/>
    <property type="project" value="Ensembl"/>
</dbReference>
<evidence type="ECO:0000313" key="15">
    <source>
        <dbReference type="Proteomes" id="UP000472266"/>
    </source>
</evidence>
<reference evidence="14" key="1">
    <citation type="submission" date="2025-08" db="UniProtKB">
        <authorList>
            <consortium name="Ensembl"/>
        </authorList>
    </citation>
    <scope>IDENTIFICATION</scope>
</reference>
<evidence type="ECO:0000259" key="13">
    <source>
        <dbReference type="Pfam" id="PF08264"/>
    </source>
</evidence>
<dbReference type="GO" id="GO:0002161">
    <property type="term" value="F:aminoacyl-tRNA deacylase activity"/>
    <property type="evidence" value="ECO:0007669"/>
    <property type="project" value="InterPro"/>
</dbReference>
<dbReference type="EC" id="6.1.1.9" evidence="2"/>